<organism evidence="3 4">
    <name type="scientific">Paenibacillus pini JCM 16418</name>
    <dbReference type="NCBI Taxonomy" id="1236976"/>
    <lineage>
        <taxon>Bacteria</taxon>
        <taxon>Bacillati</taxon>
        <taxon>Bacillota</taxon>
        <taxon>Bacilli</taxon>
        <taxon>Bacillales</taxon>
        <taxon>Paenibacillaceae</taxon>
        <taxon>Paenibacillus</taxon>
    </lineage>
</organism>
<dbReference type="eggNOG" id="ENOG5032U7R">
    <property type="taxonomic scope" value="Bacteria"/>
</dbReference>
<name>W7YGN1_9BACL</name>
<dbReference type="STRING" id="1236976.JCM16418_717"/>
<comment type="caution">
    <text evidence="3">The sequence shown here is derived from an EMBL/GenBank/DDBJ whole genome shotgun (WGS) entry which is preliminary data.</text>
</comment>
<dbReference type="InterPro" id="IPR038117">
    <property type="entry name" value="BofC_C_sf"/>
</dbReference>
<evidence type="ECO:0000259" key="2">
    <source>
        <dbReference type="Pfam" id="PF08955"/>
    </source>
</evidence>
<sequence>MKAAQFKKKLQKQLRRWKRRSLTLGIGLLAIVMIWMGIYLPGKVQSLLSKEDPLAMETLQYMQDNRTLNTDRDNSKLWNQLNSSTKKHEVMIRKMYVCGLEEQHLGLLRSDEIYALINEHPSWNGHMDTKEKVWFDESISDLSPTCKQQAYMSLDKEGNLSLFDGPPKDEKVIKTFFQLDINSMESTLPDGALKHLYNGIRIQDMDEYNSVLSTFSDYAREG</sequence>
<keyword evidence="4" id="KW-1185">Reference proteome</keyword>
<proteinExistence type="predicted"/>
<dbReference type="Pfam" id="PF08955">
    <property type="entry name" value="BofC_C"/>
    <property type="match status" value="1"/>
</dbReference>
<dbReference type="Proteomes" id="UP000019364">
    <property type="component" value="Unassembled WGS sequence"/>
</dbReference>
<gene>
    <name evidence="3" type="ORF">JCM16418_717</name>
</gene>
<evidence type="ECO:0000313" key="3">
    <source>
        <dbReference type="EMBL" id="GAF06738.1"/>
    </source>
</evidence>
<protein>
    <submittedName>
        <fullName evidence="3">BofC protein</fullName>
    </submittedName>
</protein>
<evidence type="ECO:0000256" key="1">
    <source>
        <dbReference type="SAM" id="Phobius"/>
    </source>
</evidence>
<dbReference type="AlphaFoldDB" id="W7YGN1"/>
<dbReference type="InterPro" id="IPR015050">
    <property type="entry name" value="BofC_C"/>
</dbReference>
<keyword evidence="1" id="KW-0472">Membrane</keyword>
<feature type="domain" description="Bypass of forespore C C-terminal" evidence="2">
    <location>
        <begin position="141"/>
        <end position="216"/>
    </location>
</feature>
<dbReference type="Gene3D" id="3.30.70.1740">
    <property type="entry name" value="Bypass-of-forespore C, C-terminal domain"/>
    <property type="match status" value="1"/>
</dbReference>
<feature type="transmembrane region" description="Helical" evidence="1">
    <location>
        <begin position="21"/>
        <end position="40"/>
    </location>
</feature>
<keyword evidence="1" id="KW-1133">Transmembrane helix</keyword>
<reference evidence="3 4" key="1">
    <citation type="journal article" date="2014" name="Genome Announc.">
        <title>Draft Genome Sequence of Paenibacillus pini JCM 16418T, Isolated from the Rhizosphere of Pine Tree.</title>
        <authorList>
            <person name="Yuki M."/>
            <person name="Oshima K."/>
            <person name="Suda W."/>
            <person name="Oshida Y."/>
            <person name="Kitamura K."/>
            <person name="Iida Y."/>
            <person name="Hattori M."/>
            <person name="Ohkuma M."/>
        </authorList>
    </citation>
    <scope>NUCLEOTIDE SEQUENCE [LARGE SCALE GENOMIC DNA]</scope>
    <source>
        <strain evidence="3 4">JCM 16418</strain>
    </source>
</reference>
<keyword evidence="1" id="KW-0812">Transmembrane</keyword>
<accession>W7YGN1</accession>
<dbReference type="EMBL" id="BAVZ01000002">
    <property type="protein sequence ID" value="GAF06738.1"/>
    <property type="molecule type" value="Genomic_DNA"/>
</dbReference>
<evidence type="ECO:0000313" key="4">
    <source>
        <dbReference type="Proteomes" id="UP000019364"/>
    </source>
</evidence>
<dbReference type="RefSeq" id="WP_036646201.1">
    <property type="nucleotide sequence ID" value="NZ_BAVZ01000002.1"/>
</dbReference>